<feature type="region of interest" description="Disordered" evidence="2">
    <location>
        <begin position="56"/>
        <end position="84"/>
    </location>
</feature>
<dbReference type="Proteomes" id="UP000004263">
    <property type="component" value="Unassembled WGS sequence"/>
</dbReference>
<sequence length="124" mass="14700">MPKYNNPRKTWFYSNEFKIKAVKLSYQPDIQSKQVAEGLGIHPLMLSRWRKEYREGKIQGDGQKRVGVTNKRKSPPKKQLTENARLKKEIERLKKENDLLKKWQQFLAEQHQNDLDSSNDTDQS</sequence>
<dbReference type="Pfam" id="PF01527">
    <property type="entry name" value="HTH_Tnp_1"/>
    <property type="match status" value="1"/>
</dbReference>
<dbReference type="HOGENOM" id="CLU_027402_33_2_6"/>
<dbReference type="InterPro" id="IPR009057">
    <property type="entry name" value="Homeodomain-like_sf"/>
</dbReference>
<gene>
    <name evidence="3" type="ORF">RED65_10864</name>
</gene>
<dbReference type="AlphaFoldDB" id="Q1N5Q3"/>
<protein>
    <submittedName>
        <fullName evidence="3">ISCps9, transposase orfA</fullName>
    </submittedName>
</protein>
<evidence type="ECO:0000313" key="3">
    <source>
        <dbReference type="EMBL" id="EAT13889.1"/>
    </source>
</evidence>
<comment type="similarity">
    <text evidence="1">Belongs to the transposase 8 family.</text>
</comment>
<dbReference type="GO" id="GO:0003677">
    <property type="term" value="F:DNA binding"/>
    <property type="evidence" value="ECO:0007669"/>
    <property type="project" value="InterPro"/>
</dbReference>
<dbReference type="PANTHER" id="PTHR33215">
    <property type="entry name" value="PROTEIN DISTAL ANTENNA"/>
    <property type="match status" value="1"/>
</dbReference>
<accession>Q1N5Q3</accession>
<dbReference type="GO" id="GO:0006313">
    <property type="term" value="P:DNA transposition"/>
    <property type="evidence" value="ECO:0007669"/>
    <property type="project" value="InterPro"/>
</dbReference>
<comment type="caution">
    <text evidence="3">The sequence shown here is derived from an EMBL/GenBank/DDBJ whole genome shotgun (WGS) entry which is preliminary data.</text>
</comment>
<evidence type="ECO:0000256" key="1">
    <source>
        <dbReference type="ARBA" id="ARBA00009964"/>
    </source>
</evidence>
<evidence type="ECO:0000256" key="2">
    <source>
        <dbReference type="SAM" id="MobiDB-lite"/>
    </source>
</evidence>
<evidence type="ECO:0000313" key="4">
    <source>
        <dbReference type="Proteomes" id="UP000004263"/>
    </source>
</evidence>
<keyword evidence="4" id="KW-1185">Reference proteome</keyword>
<name>Q1N5Q3_9GAMM</name>
<proteinExistence type="inferred from homology"/>
<dbReference type="PANTHER" id="PTHR33215:SF13">
    <property type="entry name" value="PROTEIN DISTAL ANTENNA"/>
    <property type="match status" value="1"/>
</dbReference>
<dbReference type="EMBL" id="AAQH01000001">
    <property type="protein sequence ID" value="EAT13889.1"/>
    <property type="molecule type" value="Genomic_DNA"/>
</dbReference>
<reference evidence="3 4" key="1">
    <citation type="submission" date="2006-03" db="EMBL/GenBank/DDBJ databases">
        <authorList>
            <person name="Pinhassi J."/>
            <person name="Pedros-Alio C."/>
            <person name="Ferriera S."/>
            <person name="Johnson J."/>
            <person name="Kravitz S."/>
            <person name="Halpern A."/>
            <person name="Remington K."/>
            <person name="Beeson K."/>
            <person name="Tran B."/>
            <person name="Rogers Y.-H."/>
            <person name="Friedman R."/>
            <person name="Venter J.C."/>
        </authorList>
    </citation>
    <scope>NUCLEOTIDE SEQUENCE [LARGE SCALE GENOMIC DNA]</scope>
    <source>
        <strain evidence="3 4">RED65</strain>
    </source>
</reference>
<dbReference type="GO" id="GO:0004803">
    <property type="term" value="F:transposase activity"/>
    <property type="evidence" value="ECO:0007669"/>
    <property type="project" value="InterPro"/>
</dbReference>
<dbReference type="Gene3D" id="1.10.10.60">
    <property type="entry name" value="Homeodomain-like"/>
    <property type="match status" value="1"/>
</dbReference>
<organism evidence="3 4">
    <name type="scientific">Bermanella marisrubri</name>
    <dbReference type="NCBI Taxonomy" id="207949"/>
    <lineage>
        <taxon>Bacteria</taxon>
        <taxon>Pseudomonadati</taxon>
        <taxon>Pseudomonadota</taxon>
        <taxon>Gammaproteobacteria</taxon>
        <taxon>Oceanospirillales</taxon>
        <taxon>Oceanospirillaceae</taxon>
        <taxon>Bermanella</taxon>
    </lineage>
</organism>
<dbReference type="SUPFAM" id="SSF46689">
    <property type="entry name" value="Homeodomain-like"/>
    <property type="match status" value="1"/>
</dbReference>
<dbReference type="InterPro" id="IPR002514">
    <property type="entry name" value="Transposase_8"/>
</dbReference>
<dbReference type="STRING" id="207949.RED65_10864"/>
<dbReference type="InterPro" id="IPR051839">
    <property type="entry name" value="RD_transcriptional_regulator"/>
</dbReference>